<accession>A0AAE0P895</accession>
<evidence type="ECO:0000259" key="2">
    <source>
        <dbReference type="Pfam" id="PF26534"/>
    </source>
</evidence>
<gene>
    <name evidence="3" type="ORF">B0H63DRAFT_64418</name>
</gene>
<feature type="chain" id="PRO_5041976301" description="NTF2-like domain-containing protein" evidence="1">
    <location>
        <begin position="20"/>
        <end position="195"/>
    </location>
</feature>
<evidence type="ECO:0000256" key="1">
    <source>
        <dbReference type="SAM" id="SignalP"/>
    </source>
</evidence>
<reference evidence="3" key="2">
    <citation type="submission" date="2023-06" db="EMBL/GenBank/DDBJ databases">
        <authorList>
            <consortium name="Lawrence Berkeley National Laboratory"/>
            <person name="Haridas S."/>
            <person name="Hensen N."/>
            <person name="Bonometti L."/>
            <person name="Westerberg I."/>
            <person name="Brannstrom I.O."/>
            <person name="Guillou S."/>
            <person name="Cros-Aarteil S."/>
            <person name="Calhoun S."/>
            <person name="Kuo A."/>
            <person name="Mondo S."/>
            <person name="Pangilinan J."/>
            <person name="Riley R."/>
            <person name="LaButti K."/>
            <person name="Andreopoulos B."/>
            <person name="Lipzen A."/>
            <person name="Chen C."/>
            <person name="Yanf M."/>
            <person name="Daum C."/>
            <person name="Ng V."/>
            <person name="Clum A."/>
            <person name="Steindorff A."/>
            <person name="Ohm R."/>
            <person name="Martin F."/>
            <person name="Silar P."/>
            <person name="Natvig D."/>
            <person name="Lalanne C."/>
            <person name="Gautier V."/>
            <person name="Ament-velasquez S.L."/>
            <person name="Kruys A."/>
            <person name="Hutchinson M.I."/>
            <person name="Powell A.J."/>
            <person name="Barry K."/>
            <person name="Miller A.N."/>
            <person name="Grigoriev I.V."/>
            <person name="Debuchy R."/>
            <person name="Gladieux P."/>
            <person name="Thoren M.H."/>
            <person name="Johannesson H."/>
        </authorList>
    </citation>
    <scope>NUCLEOTIDE SEQUENCE</scope>
    <source>
        <strain evidence="3">CBS 232.78</strain>
    </source>
</reference>
<organism evidence="3 4">
    <name type="scientific">Podospora didyma</name>
    <dbReference type="NCBI Taxonomy" id="330526"/>
    <lineage>
        <taxon>Eukaryota</taxon>
        <taxon>Fungi</taxon>
        <taxon>Dikarya</taxon>
        <taxon>Ascomycota</taxon>
        <taxon>Pezizomycotina</taxon>
        <taxon>Sordariomycetes</taxon>
        <taxon>Sordariomycetidae</taxon>
        <taxon>Sordariales</taxon>
        <taxon>Podosporaceae</taxon>
        <taxon>Podospora</taxon>
    </lineage>
</organism>
<dbReference type="AlphaFoldDB" id="A0AAE0P895"/>
<evidence type="ECO:0000313" key="4">
    <source>
        <dbReference type="Proteomes" id="UP001285441"/>
    </source>
</evidence>
<dbReference type="Pfam" id="PF26534">
    <property type="entry name" value="NTF2_7"/>
    <property type="match status" value="1"/>
</dbReference>
<comment type="caution">
    <text evidence="3">The sequence shown here is derived from an EMBL/GenBank/DDBJ whole genome shotgun (WGS) entry which is preliminary data.</text>
</comment>
<dbReference type="Proteomes" id="UP001285441">
    <property type="component" value="Unassembled WGS sequence"/>
</dbReference>
<keyword evidence="4" id="KW-1185">Reference proteome</keyword>
<dbReference type="EMBL" id="JAULSW010000001">
    <property type="protein sequence ID" value="KAK3395134.1"/>
    <property type="molecule type" value="Genomic_DNA"/>
</dbReference>
<keyword evidence="1" id="KW-0732">Signal</keyword>
<protein>
    <recommendedName>
        <fullName evidence="2">NTF2-like domain-containing protein</fullName>
    </recommendedName>
</protein>
<sequence>MRFIILAILSLAAIISAAALAPAAHEPGEPHFYASAEPRGQQLEERSCLCTSDVDSLLGAYVRILSKWNATADAKYIASNFKDTSDSINILAGIPLGTVTFPSRDAFLYHENTAPDNLPIKIVSKGPFNCDTISFIWSATFGAANLAVRGITILGATRQAGFWQIKTIDVEFNSLAFWLDIGGTIRYPGQPPCTN</sequence>
<reference evidence="3" key="1">
    <citation type="journal article" date="2023" name="Mol. Phylogenet. Evol.">
        <title>Genome-scale phylogeny and comparative genomics of the fungal order Sordariales.</title>
        <authorList>
            <person name="Hensen N."/>
            <person name="Bonometti L."/>
            <person name="Westerberg I."/>
            <person name="Brannstrom I.O."/>
            <person name="Guillou S."/>
            <person name="Cros-Aarteil S."/>
            <person name="Calhoun S."/>
            <person name="Haridas S."/>
            <person name="Kuo A."/>
            <person name="Mondo S."/>
            <person name="Pangilinan J."/>
            <person name="Riley R."/>
            <person name="LaButti K."/>
            <person name="Andreopoulos B."/>
            <person name="Lipzen A."/>
            <person name="Chen C."/>
            <person name="Yan M."/>
            <person name="Daum C."/>
            <person name="Ng V."/>
            <person name="Clum A."/>
            <person name="Steindorff A."/>
            <person name="Ohm R.A."/>
            <person name="Martin F."/>
            <person name="Silar P."/>
            <person name="Natvig D.O."/>
            <person name="Lalanne C."/>
            <person name="Gautier V."/>
            <person name="Ament-Velasquez S.L."/>
            <person name="Kruys A."/>
            <person name="Hutchinson M.I."/>
            <person name="Powell A.J."/>
            <person name="Barry K."/>
            <person name="Miller A.N."/>
            <person name="Grigoriev I.V."/>
            <person name="Debuchy R."/>
            <person name="Gladieux P."/>
            <person name="Hiltunen Thoren M."/>
            <person name="Johannesson H."/>
        </authorList>
    </citation>
    <scope>NUCLEOTIDE SEQUENCE</scope>
    <source>
        <strain evidence="3">CBS 232.78</strain>
    </source>
</reference>
<feature type="domain" description="NTF2-like" evidence="2">
    <location>
        <begin position="48"/>
        <end position="184"/>
    </location>
</feature>
<dbReference type="InterPro" id="IPR058645">
    <property type="entry name" value="NTF2-like_dom_7"/>
</dbReference>
<name>A0AAE0P895_9PEZI</name>
<feature type="signal peptide" evidence="1">
    <location>
        <begin position="1"/>
        <end position="19"/>
    </location>
</feature>
<evidence type="ECO:0000313" key="3">
    <source>
        <dbReference type="EMBL" id="KAK3395134.1"/>
    </source>
</evidence>
<proteinExistence type="predicted"/>